<evidence type="ECO:0000259" key="7">
    <source>
        <dbReference type="Pfam" id="PF00482"/>
    </source>
</evidence>
<feature type="transmembrane region" description="Helical" evidence="6">
    <location>
        <begin position="264"/>
        <end position="283"/>
    </location>
</feature>
<dbReference type="EMBL" id="OMOD01000024">
    <property type="protein sequence ID" value="SPF33747.1"/>
    <property type="molecule type" value="Genomic_DNA"/>
</dbReference>
<keyword evidence="4 6" id="KW-1133">Transmembrane helix</keyword>
<dbReference type="OrthoDB" id="9803381at2"/>
<evidence type="ECO:0000256" key="2">
    <source>
        <dbReference type="ARBA" id="ARBA00022475"/>
    </source>
</evidence>
<dbReference type="Proteomes" id="UP000238701">
    <property type="component" value="Unassembled WGS sequence"/>
</dbReference>
<dbReference type="Gene3D" id="1.20.81.30">
    <property type="entry name" value="Type II secretion system (T2SS), domain F"/>
    <property type="match status" value="1"/>
</dbReference>
<evidence type="ECO:0000256" key="6">
    <source>
        <dbReference type="SAM" id="Phobius"/>
    </source>
</evidence>
<feature type="transmembrane region" description="Helical" evidence="6">
    <location>
        <begin position="94"/>
        <end position="115"/>
    </location>
</feature>
<feature type="transmembrane region" description="Helical" evidence="6">
    <location>
        <begin position="121"/>
        <end position="139"/>
    </location>
</feature>
<evidence type="ECO:0000256" key="3">
    <source>
        <dbReference type="ARBA" id="ARBA00022692"/>
    </source>
</evidence>
<evidence type="ECO:0000313" key="8">
    <source>
        <dbReference type="EMBL" id="SPF33747.1"/>
    </source>
</evidence>
<gene>
    <name evidence="8" type="ORF">SBA1_120101</name>
</gene>
<accession>A0A2U3K2D6</accession>
<reference evidence="9" key="1">
    <citation type="submission" date="2018-02" db="EMBL/GenBank/DDBJ databases">
        <authorList>
            <person name="Hausmann B."/>
        </authorList>
    </citation>
    <scope>NUCLEOTIDE SEQUENCE [LARGE SCALE GENOMIC DNA]</scope>
    <source>
        <strain evidence="9">Peat soil MAG SbA1</strain>
    </source>
</reference>
<sequence>MPAFLIATLVCILVALAAFALFLLLDQRRARARLIRERLAQESKAPETGAEEQLAVVRDEQLSNIPALDALLRRSERVSAIQKMLSQGGLTTRAGNFLGLCTLVAIAATIVAFVLTKKMEIAWVCLLVGFLLPYSYASFRRTQRFTKFEELFPEAIDTLARAVRAGHAFTTALEMITSEISEPIAGEFRQLYEEQKFGMPVRDALLNLTERVPLVDVKFFVTAVMLQRETGGNLAEILDNLSYVIRERFKIQRQVRVYTAQGRLTMALLMGMPPIIVVTMLVLNPGFIHPLFSDPIGHTLLVAGITLQTVGYFVIRKIIRIQV</sequence>
<feature type="domain" description="Type II secretion system protein GspF" evidence="7">
    <location>
        <begin position="156"/>
        <end position="281"/>
    </location>
</feature>
<dbReference type="PANTHER" id="PTHR35007">
    <property type="entry name" value="INTEGRAL MEMBRANE PROTEIN-RELATED"/>
    <property type="match status" value="1"/>
</dbReference>
<protein>
    <submittedName>
        <fullName evidence="8">Putative Bacterial type II secretion system protein F domain protein</fullName>
    </submittedName>
</protein>
<feature type="transmembrane region" description="Helical" evidence="6">
    <location>
        <begin position="295"/>
        <end position="315"/>
    </location>
</feature>
<evidence type="ECO:0000256" key="4">
    <source>
        <dbReference type="ARBA" id="ARBA00022989"/>
    </source>
</evidence>
<organism evidence="8 9">
    <name type="scientific">Candidatus Sulfotelmatobacter kueseliae</name>
    <dbReference type="NCBI Taxonomy" id="2042962"/>
    <lineage>
        <taxon>Bacteria</taxon>
        <taxon>Pseudomonadati</taxon>
        <taxon>Acidobacteriota</taxon>
        <taxon>Terriglobia</taxon>
        <taxon>Terriglobales</taxon>
        <taxon>Candidatus Korobacteraceae</taxon>
        <taxon>Candidatus Sulfotelmatobacter</taxon>
    </lineage>
</organism>
<dbReference type="GO" id="GO:0005886">
    <property type="term" value="C:plasma membrane"/>
    <property type="evidence" value="ECO:0007669"/>
    <property type="project" value="UniProtKB-SubCell"/>
</dbReference>
<feature type="transmembrane region" description="Helical" evidence="6">
    <location>
        <begin position="6"/>
        <end position="25"/>
    </location>
</feature>
<evidence type="ECO:0000256" key="5">
    <source>
        <dbReference type="ARBA" id="ARBA00023136"/>
    </source>
</evidence>
<dbReference type="InterPro" id="IPR042094">
    <property type="entry name" value="T2SS_GspF_sf"/>
</dbReference>
<dbReference type="AlphaFoldDB" id="A0A2U3K2D6"/>
<name>A0A2U3K2D6_9BACT</name>
<comment type="subcellular location">
    <subcellularLocation>
        <location evidence="1">Cell membrane</location>
        <topology evidence="1">Multi-pass membrane protein</topology>
    </subcellularLocation>
</comment>
<dbReference type="PANTHER" id="PTHR35007:SF1">
    <property type="entry name" value="PILUS ASSEMBLY PROTEIN"/>
    <property type="match status" value="1"/>
</dbReference>
<keyword evidence="3 6" id="KW-0812">Transmembrane</keyword>
<dbReference type="InterPro" id="IPR018076">
    <property type="entry name" value="T2SS_GspF_dom"/>
</dbReference>
<keyword evidence="5 6" id="KW-0472">Membrane</keyword>
<keyword evidence="2" id="KW-1003">Cell membrane</keyword>
<dbReference type="Pfam" id="PF00482">
    <property type="entry name" value="T2SSF"/>
    <property type="match status" value="1"/>
</dbReference>
<evidence type="ECO:0000313" key="9">
    <source>
        <dbReference type="Proteomes" id="UP000238701"/>
    </source>
</evidence>
<evidence type="ECO:0000256" key="1">
    <source>
        <dbReference type="ARBA" id="ARBA00004651"/>
    </source>
</evidence>
<proteinExistence type="predicted"/>